<evidence type="ECO:0000313" key="1">
    <source>
        <dbReference type="EMBL" id="KIK40134.1"/>
    </source>
</evidence>
<dbReference type="HOGENOM" id="CLU_000288_138_6_1"/>
<feature type="non-terminal residue" evidence="1">
    <location>
        <position position="1"/>
    </location>
</feature>
<organism evidence="1 2">
    <name type="scientific">Suillus luteus UH-Slu-Lm8-n1</name>
    <dbReference type="NCBI Taxonomy" id="930992"/>
    <lineage>
        <taxon>Eukaryota</taxon>
        <taxon>Fungi</taxon>
        <taxon>Dikarya</taxon>
        <taxon>Basidiomycota</taxon>
        <taxon>Agaricomycotina</taxon>
        <taxon>Agaricomycetes</taxon>
        <taxon>Agaricomycetidae</taxon>
        <taxon>Boletales</taxon>
        <taxon>Suillineae</taxon>
        <taxon>Suillaceae</taxon>
        <taxon>Suillus</taxon>
    </lineage>
</organism>
<keyword evidence="2" id="KW-1185">Reference proteome</keyword>
<dbReference type="AlphaFoldDB" id="A0A0D0AQ29"/>
<dbReference type="Proteomes" id="UP000054485">
    <property type="component" value="Unassembled WGS sequence"/>
</dbReference>
<name>A0A0D0AQ29_9AGAM</name>
<sequence length="193" mass="21725">LDWVGKSSDFNSCLPASITSYEAPPCKLPSLPEDEIQSLVSSLQKTVTVNFASNLYTQLRNTSAPRFATQRLHLSCIAFDVREVRRVRSPAPEAHFTYGVKADGLQDLLITTEEILVQFWPARPTDRKFILVRPWDLSLLELPDLDAFDLESRALRLLVRLGQPFSALLLAQQHSGEYKRIASDNDIIGQVND</sequence>
<evidence type="ECO:0000313" key="2">
    <source>
        <dbReference type="Proteomes" id="UP000054485"/>
    </source>
</evidence>
<protein>
    <submittedName>
        <fullName evidence="1">Uncharacterized protein</fullName>
    </submittedName>
</protein>
<dbReference type="InParanoid" id="A0A0D0AQ29"/>
<accession>A0A0D0AQ29</accession>
<dbReference type="EMBL" id="KN835314">
    <property type="protein sequence ID" value="KIK40134.1"/>
    <property type="molecule type" value="Genomic_DNA"/>
</dbReference>
<feature type="non-terminal residue" evidence="1">
    <location>
        <position position="193"/>
    </location>
</feature>
<reference evidence="1 2" key="1">
    <citation type="submission" date="2014-04" db="EMBL/GenBank/DDBJ databases">
        <authorList>
            <consortium name="DOE Joint Genome Institute"/>
            <person name="Kuo A."/>
            <person name="Ruytinx J."/>
            <person name="Rineau F."/>
            <person name="Colpaert J."/>
            <person name="Kohler A."/>
            <person name="Nagy L.G."/>
            <person name="Floudas D."/>
            <person name="Copeland A."/>
            <person name="Barry K.W."/>
            <person name="Cichocki N."/>
            <person name="Veneault-Fourrey C."/>
            <person name="LaButti K."/>
            <person name="Lindquist E.A."/>
            <person name="Lipzen A."/>
            <person name="Lundell T."/>
            <person name="Morin E."/>
            <person name="Murat C."/>
            <person name="Sun H."/>
            <person name="Tunlid A."/>
            <person name="Henrissat B."/>
            <person name="Grigoriev I.V."/>
            <person name="Hibbett D.S."/>
            <person name="Martin F."/>
            <person name="Nordberg H.P."/>
            <person name="Cantor M.N."/>
            <person name="Hua S.X."/>
        </authorList>
    </citation>
    <scope>NUCLEOTIDE SEQUENCE [LARGE SCALE GENOMIC DNA]</scope>
    <source>
        <strain evidence="1 2">UH-Slu-Lm8-n1</strain>
    </source>
</reference>
<reference evidence="2" key="2">
    <citation type="submission" date="2015-01" db="EMBL/GenBank/DDBJ databases">
        <title>Evolutionary Origins and Diversification of the Mycorrhizal Mutualists.</title>
        <authorList>
            <consortium name="DOE Joint Genome Institute"/>
            <consortium name="Mycorrhizal Genomics Consortium"/>
            <person name="Kohler A."/>
            <person name="Kuo A."/>
            <person name="Nagy L.G."/>
            <person name="Floudas D."/>
            <person name="Copeland A."/>
            <person name="Barry K.W."/>
            <person name="Cichocki N."/>
            <person name="Veneault-Fourrey C."/>
            <person name="LaButti K."/>
            <person name="Lindquist E.A."/>
            <person name="Lipzen A."/>
            <person name="Lundell T."/>
            <person name="Morin E."/>
            <person name="Murat C."/>
            <person name="Riley R."/>
            <person name="Ohm R."/>
            <person name="Sun H."/>
            <person name="Tunlid A."/>
            <person name="Henrissat B."/>
            <person name="Grigoriev I.V."/>
            <person name="Hibbett D.S."/>
            <person name="Martin F."/>
        </authorList>
    </citation>
    <scope>NUCLEOTIDE SEQUENCE [LARGE SCALE GENOMIC DNA]</scope>
    <source>
        <strain evidence="2">UH-Slu-Lm8-n1</strain>
    </source>
</reference>
<gene>
    <name evidence="1" type="ORF">CY34DRAFT_40708</name>
</gene>
<proteinExistence type="predicted"/>
<dbReference type="OrthoDB" id="2684694at2759"/>